<feature type="binding site" evidence="14">
    <location>
        <position position="296"/>
    </location>
    <ligand>
        <name>NADPH</name>
        <dbReference type="ChEBI" id="CHEBI:57783"/>
    </ligand>
</feature>
<evidence type="ECO:0000259" key="19">
    <source>
        <dbReference type="Pfam" id="PF01210"/>
    </source>
</evidence>
<dbReference type="GO" id="GO:0046167">
    <property type="term" value="P:glycerol-3-phosphate biosynthetic process"/>
    <property type="evidence" value="ECO:0007669"/>
    <property type="project" value="UniProtKB-UniRule"/>
</dbReference>
<dbReference type="InterPro" id="IPR013328">
    <property type="entry name" value="6PGD_dom2"/>
</dbReference>
<evidence type="ECO:0000256" key="1">
    <source>
        <dbReference type="ARBA" id="ARBA00011009"/>
    </source>
</evidence>
<dbReference type="NCBIfam" id="NF000941">
    <property type="entry name" value="PRK00094.1-3"/>
    <property type="match status" value="1"/>
</dbReference>
<feature type="binding site" evidence="14">
    <location>
        <position position="122"/>
    </location>
    <ligand>
        <name>sn-glycerol 3-phosphate</name>
        <dbReference type="ChEBI" id="CHEBI:57597"/>
    </ligand>
</feature>
<evidence type="ECO:0000256" key="3">
    <source>
        <dbReference type="ARBA" id="ARBA00022741"/>
    </source>
</evidence>
<evidence type="ECO:0000256" key="18">
    <source>
        <dbReference type="RuleBase" id="RU000437"/>
    </source>
</evidence>
<feature type="binding site" evidence="14">
    <location>
        <position position="155"/>
    </location>
    <ligand>
        <name>sn-glycerol 3-phosphate</name>
        <dbReference type="ChEBI" id="CHEBI:57597"/>
    </ligand>
</feature>
<keyword evidence="9 14" id="KW-1208">Phospholipid metabolism</keyword>
<dbReference type="PIRSF" id="PIRSF000114">
    <property type="entry name" value="Glycerol-3-P_dh"/>
    <property type="match status" value="1"/>
</dbReference>
<dbReference type="InterPro" id="IPR006168">
    <property type="entry name" value="G3P_DH_NAD-dep"/>
</dbReference>
<keyword evidence="8 14" id="KW-0594">Phospholipid biosynthesis</keyword>
<feature type="binding site" evidence="14">
    <location>
        <position position="25"/>
    </location>
    <ligand>
        <name>NADPH</name>
        <dbReference type="ChEBI" id="CHEBI:57783"/>
    </ligand>
</feature>
<feature type="binding site" evidence="17">
    <location>
        <begin position="21"/>
        <end position="26"/>
    </location>
    <ligand>
        <name>NAD(+)</name>
        <dbReference type="ChEBI" id="CHEBI:57540"/>
    </ligand>
</feature>
<evidence type="ECO:0000256" key="14">
    <source>
        <dbReference type="HAMAP-Rule" id="MF_00394"/>
    </source>
</evidence>
<feature type="domain" description="Glycerol-3-phosphate dehydrogenase NAD-dependent N-terminal" evidence="19">
    <location>
        <begin position="16"/>
        <end position="178"/>
    </location>
</feature>
<reference evidence="21 22" key="1">
    <citation type="journal article" date="2015" name="Genome Announc.">
        <title>Expanding the biotechnology potential of lactobacilli through comparative genomics of 213 strains and associated genera.</title>
        <authorList>
            <person name="Sun Z."/>
            <person name="Harris H.M."/>
            <person name="McCann A."/>
            <person name="Guo C."/>
            <person name="Argimon S."/>
            <person name="Zhang W."/>
            <person name="Yang X."/>
            <person name="Jeffery I.B."/>
            <person name="Cooney J.C."/>
            <person name="Kagawa T.F."/>
            <person name="Liu W."/>
            <person name="Song Y."/>
            <person name="Salvetti E."/>
            <person name="Wrobel A."/>
            <person name="Rasinkangas P."/>
            <person name="Parkhill J."/>
            <person name="Rea M.C."/>
            <person name="O'Sullivan O."/>
            <person name="Ritari J."/>
            <person name="Douillard F.P."/>
            <person name="Paul Ross R."/>
            <person name="Yang R."/>
            <person name="Briner A.E."/>
            <person name="Felis G.E."/>
            <person name="de Vos W.M."/>
            <person name="Barrangou R."/>
            <person name="Klaenhammer T.R."/>
            <person name="Caufield P.W."/>
            <person name="Cui Y."/>
            <person name="Zhang H."/>
            <person name="O'Toole P.W."/>
        </authorList>
    </citation>
    <scope>NUCLEOTIDE SEQUENCE [LARGE SCALE GENOMIC DNA]</scope>
    <source>
        <strain evidence="21 22">DSM 16045</strain>
    </source>
</reference>
<evidence type="ECO:0000256" key="7">
    <source>
        <dbReference type="ARBA" id="ARBA00023098"/>
    </source>
</evidence>
<feature type="binding site" evidence="14">
    <location>
        <position position="208"/>
    </location>
    <ligand>
        <name>sn-glycerol 3-phosphate</name>
        <dbReference type="ChEBI" id="CHEBI:57597"/>
    </ligand>
</feature>
<dbReference type="NCBIfam" id="NF000940">
    <property type="entry name" value="PRK00094.1-2"/>
    <property type="match status" value="1"/>
</dbReference>
<evidence type="ECO:0000256" key="15">
    <source>
        <dbReference type="PIRSR" id="PIRSR000114-1"/>
    </source>
</evidence>
<feature type="binding site" evidence="14">
    <location>
        <position position="153"/>
    </location>
    <ligand>
        <name>sn-glycerol 3-phosphate</name>
        <dbReference type="ChEBI" id="CHEBI:57597"/>
    </ligand>
</feature>
<dbReference type="SUPFAM" id="SSF51735">
    <property type="entry name" value="NAD(P)-binding Rossmann-fold domains"/>
    <property type="match status" value="1"/>
</dbReference>
<dbReference type="EMBL" id="AZFN01000001">
    <property type="protein sequence ID" value="KRM03733.1"/>
    <property type="molecule type" value="Genomic_DNA"/>
</dbReference>
<gene>
    <name evidence="14" type="primary">gpsA</name>
    <name evidence="21" type="ORF">FC60_GL000103</name>
</gene>
<feature type="binding site" evidence="14">
    <location>
        <position position="24"/>
    </location>
    <ligand>
        <name>NADPH</name>
        <dbReference type="ChEBI" id="CHEBI:57783"/>
    </ligand>
</feature>
<dbReference type="FunFam" id="3.40.50.720:FF:000019">
    <property type="entry name" value="Glycerol-3-phosphate dehydrogenase [NAD(P)+]"/>
    <property type="match status" value="1"/>
</dbReference>
<evidence type="ECO:0000256" key="4">
    <source>
        <dbReference type="ARBA" id="ARBA00022857"/>
    </source>
</evidence>
<comment type="catalytic activity">
    <reaction evidence="14">
        <text>sn-glycerol 3-phosphate + NAD(+) = dihydroxyacetone phosphate + NADH + H(+)</text>
        <dbReference type="Rhea" id="RHEA:11092"/>
        <dbReference type="ChEBI" id="CHEBI:15378"/>
        <dbReference type="ChEBI" id="CHEBI:57540"/>
        <dbReference type="ChEBI" id="CHEBI:57597"/>
        <dbReference type="ChEBI" id="CHEBI:57642"/>
        <dbReference type="ChEBI" id="CHEBI:57945"/>
        <dbReference type="EC" id="1.1.1.94"/>
    </reaction>
</comment>
<keyword evidence="2 14" id="KW-0444">Lipid biosynthesis</keyword>
<dbReference type="SUPFAM" id="SSF48179">
    <property type="entry name" value="6-phosphogluconate dehydrogenase C-terminal domain-like"/>
    <property type="match status" value="1"/>
</dbReference>
<feature type="binding site" evidence="14">
    <location>
        <position position="272"/>
    </location>
    <ligand>
        <name>sn-glycerol 3-phosphate</name>
        <dbReference type="ChEBI" id="CHEBI:57597"/>
    </ligand>
</feature>
<evidence type="ECO:0000313" key="22">
    <source>
        <dbReference type="Proteomes" id="UP000051739"/>
    </source>
</evidence>
<feature type="domain" description="Glycerol-3-phosphate dehydrogenase NAD-dependent C-terminal" evidence="20">
    <location>
        <begin position="197"/>
        <end position="337"/>
    </location>
</feature>
<evidence type="ECO:0000256" key="9">
    <source>
        <dbReference type="ARBA" id="ARBA00023264"/>
    </source>
</evidence>
<keyword evidence="22" id="KW-1185">Reference proteome</keyword>
<feature type="active site" description="Proton acceptor" evidence="14 15">
    <location>
        <position position="208"/>
    </location>
</feature>
<evidence type="ECO:0000256" key="10">
    <source>
        <dbReference type="ARBA" id="ARBA00052716"/>
    </source>
</evidence>
<keyword evidence="3 14" id="KW-0547">Nucleotide-binding</keyword>
<feature type="binding site" evidence="14">
    <location>
        <position position="122"/>
    </location>
    <ligand>
        <name>NADPH</name>
        <dbReference type="ChEBI" id="CHEBI:57783"/>
    </ligand>
</feature>
<dbReference type="Proteomes" id="UP000051739">
    <property type="component" value="Unassembled WGS sequence"/>
</dbReference>
<evidence type="ECO:0000313" key="21">
    <source>
        <dbReference type="EMBL" id="KRM03733.1"/>
    </source>
</evidence>
<feature type="binding site" evidence="17">
    <location>
        <position position="157"/>
    </location>
    <ligand>
        <name>NAD(+)</name>
        <dbReference type="ChEBI" id="CHEBI:57540"/>
    </ligand>
</feature>
<accession>A0A0R1VES1</accession>
<dbReference type="PANTHER" id="PTHR11728:SF1">
    <property type="entry name" value="GLYCEROL-3-PHOSPHATE DEHYDROGENASE [NAD(+)] 2, CHLOROPLASTIC"/>
    <property type="match status" value="1"/>
</dbReference>
<comment type="caution">
    <text evidence="14">Lacks conserved residue(s) required for the propagation of feature annotation.</text>
</comment>
<comment type="function">
    <text evidence="14">Catalyzes the reduction of the glycolytic intermediate dihydroxyacetone phosphate (DHAP) to sn-glycerol 3-phosphate (G3P), the key precursor for phospholipid synthesis.</text>
</comment>
<evidence type="ECO:0000259" key="20">
    <source>
        <dbReference type="Pfam" id="PF07479"/>
    </source>
</evidence>
<keyword evidence="5 14" id="KW-0560">Oxidoreductase</keyword>
<keyword evidence="7 14" id="KW-0443">Lipid metabolism</keyword>
<evidence type="ECO:0000256" key="8">
    <source>
        <dbReference type="ARBA" id="ARBA00023209"/>
    </source>
</evidence>
<evidence type="ECO:0000256" key="17">
    <source>
        <dbReference type="PIRSR" id="PIRSR000114-3"/>
    </source>
</evidence>
<dbReference type="GO" id="GO:0005829">
    <property type="term" value="C:cytosol"/>
    <property type="evidence" value="ECO:0007669"/>
    <property type="project" value="TreeGrafter"/>
</dbReference>
<feature type="binding site" evidence="16">
    <location>
        <begin position="272"/>
        <end position="273"/>
    </location>
    <ligand>
        <name>substrate</name>
    </ligand>
</feature>
<dbReference type="NCBIfam" id="NF000942">
    <property type="entry name" value="PRK00094.1-4"/>
    <property type="match status" value="1"/>
</dbReference>
<feature type="binding site" evidence="14">
    <location>
        <position position="261"/>
    </location>
    <ligand>
        <name>sn-glycerol 3-phosphate</name>
        <dbReference type="ChEBI" id="CHEBI:57597"/>
    </ligand>
</feature>
<evidence type="ECO:0000256" key="11">
    <source>
        <dbReference type="ARBA" id="ARBA00066687"/>
    </source>
</evidence>
<name>A0A0R1VES1_9LACO</name>
<dbReference type="GO" id="GO:0008654">
    <property type="term" value="P:phospholipid biosynthetic process"/>
    <property type="evidence" value="ECO:0007669"/>
    <property type="project" value="UniProtKB-KW"/>
</dbReference>
<keyword evidence="14" id="KW-0963">Cytoplasm</keyword>
<feature type="binding site" evidence="16">
    <location>
        <position position="122"/>
    </location>
    <ligand>
        <name>substrate</name>
    </ligand>
</feature>
<dbReference type="AlphaFoldDB" id="A0A0R1VES1"/>
<comment type="subcellular location">
    <subcellularLocation>
        <location evidence="14">Cytoplasm</location>
    </subcellularLocation>
</comment>
<dbReference type="GO" id="GO:0006650">
    <property type="term" value="P:glycerophospholipid metabolic process"/>
    <property type="evidence" value="ECO:0007669"/>
    <property type="project" value="UniProtKB-UniRule"/>
</dbReference>
<feature type="binding site" evidence="14">
    <location>
        <position position="273"/>
    </location>
    <ligand>
        <name>sn-glycerol 3-phosphate</name>
        <dbReference type="ChEBI" id="CHEBI:57597"/>
    </ligand>
</feature>
<feature type="binding site" evidence="17">
    <location>
        <position position="272"/>
    </location>
    <ligand>
        <name>NAD(+)</name>
        <dbReference type="ChEBI" id="CHEBI:57540"/>
    </ligand>
</feature>
<evidence type="ECO:0000256" key="5">
    <source>
        <dbReference type="ARBA" id="ARBA00023002"/>
    </source>
</evidence>
<dbReference type="PRINTS" id="PR00077">
    <property type="entry name" value="GPDHDRGNASE"/>
</dbReference>
<proteinExistence type="inferred from homology"/>
<sequence>MVFGFNNQGEKIMTEKVAVLGAGSWGSILANVLVENGHQVKLWSRNADQVQEMNQDHTNHRYLPNLTYQAGLEATTDMAAAVKDASLVLIVIPTKGLREVAHHLAQVLSASGAGPVIAHATKGLEQGSYKRPSEMIQEEIAPTNRQGIVVLSGPSHAEDVSIHDMTAVTAASSDEQAAKFVQGLFMNHYFRVYTNDDVIGAEFGAALKNVIAIGSGALTGLGYHDNARAALITRGLAEIRRLGVSFGANPMTFIGLSGVGDLVVTATSKNSRNWRAGYQLGQGKPLDRVVAEMGMVIEGLSTVKVAHELAQKRQVKMPITEAIYEVVYNGQDIQQVLADLMTREGTSEVE</sequence>
<dbReference type="PANTHER" id="PTHR11728">
    <property type="entry name" value="GLYCEROL-3-PHOSPHATE DEHYDROGENASE"/>
    <property type="match status" value="1"/>
</dbReference>
<dbReference type="InterPro" id="IPR036291">
    <property type="entry name" value="NAD(P)-bd_dom_sf"/>
</dbReference>
<feature type="binding site" evidence="14">
    <location>
        <position position="45"/>
    </location>
    <ligand>
        <name>NADPH</name>
        <dbReference type="ChEBI" id="CHEBI:57783"/>
    </ligand>
</feature>
<protein>
    <recommendedName>
        <fullName evidence="12 14">Glycerol-3-phosphate dehydrogenase [NAD(P)+]</fullName>
        <ecNumber evidence="11 14">1.1.1.94</ecNumber>
    </recommendedName>
    <alternativeName>
        <fullName evidence="14">NAD(P)(+)-dependent glycerol-3-phosphate dehydrogenase</fullName>
    </alternativeName>
    <alternativeName>
        <fullName evidence="13 14">NAD(P)H-dependent dihydroxyacetone-phosphate reductase</fullName>
    </alternativeName>
</protein>
<evidence type="ECO:0000256" key="13">
    <source>
        <dbReference type="ARBA" id="ARBA00080511"/>
    </source>
</evidence>
<dbReference type="Pfam" id="PF07479">
    <property type="entry name" value="NAD_Gly3P_dh_C"/>
    <property type="match status" value="1"/>
</dbReference>
<dbReference type="GO" id="GO:0141152">
    <property type="term" value="F:glycerol-3-phosphate dehydrogenase (NAD+) activity"/>
    <property type="evidence" value="ECO:0007669"/>
    <property type="project" value="RHEA"/>
</dbReference>
<dbReference type="EC" id="1.1.1.94" evidence="11 14"/>
<dbReference type="InterPro" id="IPR006109">
    <property type="entry name" value="G3P_DH_NAD-dep_C"/>
</dbReference>
<dbReference type="GO" id="GO:0051287">
    <property type="term" value="F:NAD binding"/>
    <property type="evidence" value="ECO:0007669"/>
    <property type="project" value="InterPro"/>
</dbReference>
<evidence type="ECO:0000256" key="12">
    <source>
        <dbReference type="ARBA" id="ARBA00069372"/>
    </source>
</evidence>
<dbReference type="Gene3D" id="3.40.50.720">
    <property type="entry name" value="NAD(P)-binding Rossmann-like Domain"/>
    <property type="match status" value="1"/>
</dbReference>
<feature type="binding site" evidence="14">
    <location>
        <position position="157"/>
    </location>
    <ligand>
        <name>NADPH</name>
        <dbReference type="ChEBI" id="CHEBI:57783"/>
    </ligand>
</feature>
<comment type="similarity">
    <text evidence="1 14 18">Belongs to the NAD-dependent glycerol-3-phosphate dehydrogenase family.</text>
</comment>
<organism evidence="21 22">
    <name type="scientific">Limosilactobacillus gastricus DSM 16045</name>
    <dbReference type="NCBI Taxonomy" id="1423749"/>
    <lineage>
        <taxon>Bacteria</taxon>
        <taxon>Bacillati</taxon>
        <taxon>Bacillota</taxon>
        <taxon>Bacilli</taxon>
        <taxon>Lactobacillales</taxon>
        <taxon>Lactobacillaceae</taxon>
        <taxon>Limosilactobacillus</taxon>
    </lineage>
</organism>
<feature type="binding site" evidence="14">
    <location>
        <position position="62"/>
    </location>
    <ligand>
        <name>NADPH</name>
        <dbReference type="ChEBI" id="CHEBI:57783"/>
    </ligand>
</feature>
<evidence type="ECO:0000256" key="16">
    <source>
        <dbReference type="PIRSR" id="PIRSR000114-2"/>
    </source>
</evidence>
<dbReference type="InterPro" id="IPR008927">
    <property type="entry name" value="6-PGluconate_DH-like_C_sf"/>
</dbReference>
<dbReference type="HAMAP" id="MF_00394">
    <property type="entry name" value="NAD_Glyc3P_dehydrog"/>
    <property type="match status" value="1"/>
</dbReference>
<feature type="binding site" evidence="14">
    <location>
        <position position="272"/>
    </location>
    <ligand>
        <name>NADPH</name>
        <dbReference type="ChEBI" id="CHEBI:57783"/>
    </ligand>
</feature>
<dbReference type="Pfam" id="PF01210">
    <property type="entry name" value="NAD_Gly3P_dh_N"/>
    <property type="match status" value="1"/>
</dbReference>
<feature type="binding site" evidence="14">
    <location>
        <position position="271"/>
    </location>
    <ligand>
        <name>sn-glycerol 3-phosphate</name>
        <dbReference type="ChEBI" id="CHEBI:57597"/>
    </ligand>
</feature>
<dbReference type="GO" id="GO:0141153">
    <property type="term" value="F:glycerol-3-phosphate dehydrogenase (NADP+) activity"/>
    <property type="evidence" value="ECO:0007669"/>
    <property type="project" value="RHEA"/>
</dbReference>
<dbReference type="InterPro" id="IPR011128">
    <property type="entry name" value="G3P_DH_NAD-dep_N"/>
</dbReference>
<comment type="catalytic activity">
    <reaction evidence="10">
        <text>sn-glycerol 3-phosphate + NADP(+) = dihydroxyacetone phosphate + NADPH + H(+)</text>
        <dbReference type="Rhea" id="RHEA:11096"/>
        <dbReference type="ChEBI" id="CHEBI:15378"/>
        <dbReference type="ChEBI" id="CHEBI:57597"/>
        <dbReference type="ChEBI" id="CHEBI:57642"/>
        <dbReference type="ChEBI" id="CHEBI:57783"/>
        <dbReference type="ChEBI" id="CHEBI:58349"/>
        <dbReference type="EC" id="1.1.1.94"/>
    </reaction>
    <physiologicalReaction direction="right-to-left" evidence="10">
        <dbReference type="Rhea" id="RHEA:11098"/>
    </physiologicalReaction>
</comment>
<evidence type="ECO:0000256" key="6">
    <source>
        <dbReference type="ARBA" id="ARBA00023027"/>
    </source>
</evidence>
<feature type="binding site" evidence="14">
    <location>
        <position position="298"/>
    </location>
    <ligand>
        <name>NADPH</name>
        <dbReference type="ChEBI" id="CHEBI:57783"/>
    </ligand>
</feature>
<keyword evidence="4 14" id="KW-0521">NADP</keyword>
<comment type="pathway">
    <text evidence="14">Membrane lipid metabolism; glycerophospholipid metabolism.</text>
</comment>
<dbReference type="Gene3D" id="1.10.1040.10">
    <property type="entry name" value="N-(1-d-carboxylethyl)-l-norvaline Dehydrogenase, domain 2"/>
    <property type="match status" value="1"/>
</dbReference>
<dbReference type="GO" id="GO:0005975">
    <property type="term" value="P:carbohydrate metabolic process"/>
    <property type="evidence" value="ECO:0007669"/>
    <property type="project" value="InterPro"/>
</dbReference>
<dbReference type="PATRIC" id="fig|1423749.3.peg.103"/>
<comment type="caution">
    <text evidence="21">The sequence shown here is derived from an EMBL/GenBank/DDBJ whole genome shotgun (WGS) entry which is preliminary data.</text>
</comment>
<dbReference type="UniPathway" id="UPA00940"/>
<keyword evidence="6 14" id="KW-0520">NAD</keyword>
<dbReference type="FunFam" id="1.10.1040.10:FF:000001">
    <property type="entry name" value="Glycerol-3-phosphate dehydrogenase [NAD(P)+]"/>
    <property type="match status" value="1"/>
</dbReference>
<dbReference type="GO" id="GO:0046168">
    <property type="term" value="P:glycerol-3-phosphate catabolic process"/>
    <property type="evidence" value="ECO:0007669"/>
    <property type="project" value="InterPro"/>
</dbReference>
<evidence type="ECO:0000256" key="2">
    <source>
        <dbReference type="ARBA" id="ARBA00022516"/>
    </source>
</evidence>